<feature type="transmembrane region" description="Helical" evidence="15">
    <location>
        <begin position="178"/>
        <end position="196"/>
    </location>
</feature>
<dbReference type="CDD" id="cd00088">
    <property type="entry name" value="HPT"/>
    <property type="match status" value="1"/>
</dbReference>
<dbReference type="PROSITE" id="PS50109">
    <property type="entry name" value="HIS_KIN"/>
    <property type="match status" value="1"/>
</dbReference>
<keyword evidence="9 15" id="KW-1133">Transmembrane helix</keyword>
<dbReference type="SUPFAM" id="SSF52172">
    <property type="entry name" value="CheY-like"/>
    <property type="match status" value="1"/>
</dbReference>
<keyword evidence="5 13" id="KW-0597">Phosphoprotein</keyword>
<keyword evidence="7" id="KW-0547">Nucleotide-binding</keyword>
<evidence type="ECO:0000256" key="13">
    <source>
        <dbReference type="PROSITE-ProRule" id="PRU00169"/>
    </source>
</evidence>
<dbReference type="InterPro" id="IPR003661">
    <property type="entry name" value="HisK_dim/P_dom"/>
</dbReference>
<dbReference type="PANTHER" id="PTHR45339:SF1">
    <property type="entry name" value="HYBRID SIGNAL TRANSDUCTION HISTIDINE KINASE J"/>
    <property type="match status" value="1"/>
</dbReference>
<evidence type="ECO:0000313" key="19">
    <source>
        <dbReference type="EMBL" id="QRH01925.1"/>
    </source>
</evidence>
<dbReference type="InterPro" id="IPR004358">
    <property type="entry name" value="Sig_transdc_His_kin-like_C"/>
</dbReference>
<gene>
    <name evidence="19" type="ORF">JQC75_00300</name>
</gene>
<dbReference type="SUPFAM" id="SSF55874">
    <property type="entry name" value="ATPase domain of HSP90 chaperone/DNA topoisomerase II/histidine kinase"/>
    <property type="match status" value="1"/>
</dbReference>
<evidence type="ECO:0000256" key="3">
    <source>
        <dbReference type="ARBA" id="ARBA00012438"/>
    </source>
</evidence>
<evidence type="ECO:0000256" key="8">
    <source>
        <dbReference type="ARBA" id="ARBA00022840"/>
    </source>
</evidence>
<keyword evidence="10" id="KW-0902">Two-component regulatory system</keyword>
<dbReference type="SMART" id="SM00448">
    <property type="entry name" value="REC"/>
    <property type="match status" value="1"/>
</dbReference>
<dbReference type="InterPro" id="IPR036890">
    <property type="entry name" value="HATPase_C_sf"/>
</dbReference>
<protein>
    <recommendedName>
        <fullName evidence="3">histidine kinase</fullName>
        <ecNumber evidence="3">2.7.13.3</ecNumber>
    </recommendedName>
</protein>
<feature type="domain" description="HPt" evidence="18">
    <location>
        <begin position="926"/>
        <end position="1021"/>
    </location>
</feature>
<evidence type="ECO:0000256" key="6">
    <source>
        <dbReference type="ARBA" id="ARBA00022692"/>
    </source>
</evidence>
<keyword evidence="4" id="KW-1003">Cell membrane</keyword>
<evidence type="ECO:0000256" key="1">
    <source>
        <dbReference type="ARBA" id="ARBA00000085"/>
    </source>
</evidence>
<evidence type="ECO:0000256" key="15">
    <source>
        <dbReference type="SAM" id="Phobius"/>
    </source>
</evidence>
<keyword evidence="14" id="KW-0175">Coiled coil</keyword>
<feature type="modified residue" description="4-aspartylphosphate" evidence="13">
    <location>
        <position position="824"/>
    </location>
</feature>
<dbReference type="CDD" id="cd16922">
    <property type="entry name" value="HATPase_EvgS-ArcB-TorS-like"/>
    <property type="match status" value="1"/>
</dbReference>
<evidence type="ECO:0000313" key="20">
    <source>
        <dbReference type="Proteomes" id="UP000596252"/>
    </source>
</evidence>
<dbReference type="EMBL" id="CP069213">
    <property type="protein sequence ID" value="QRH01925.1"/>
    <property type="molecule type" value="Genomic_DNA"/>
</dbReference>
<keyword evidence="11 15" id="KW-0472">Membrane</keyword>
<feature type="transmembrane region" description="Helical" evidence="15">
    <location>
        <begin position="12"/>
        <end position="33"/>
    </location>
</feature>
<dbReference type="SUPFAM" id="SSF47226">
    <property type="entry name" value="Histidine-containing phosphotransfer domain, HPT domain"/>
    <property type="match status" value="1"/>
</dbReference>
<dbReference type="InterPro" id="IPR001789">
    <property type="entry name" value="Sig_transdc_resp-reg_receiver"/>
</dbReference>
<dbReference type="CDD" id="cd17546">
    <property type="entry name" value="REC_hyHK_CKI1_RcsC-like"/>
    <property type="match status" value="1"/>
</dbReference>
<dbReference type="Pfam" id="PF00512">
    <property type="entry name" value="HisKA"/>
    <property type="match status" value="1"/>
</dbReference>
<dbReference type="Gene3D" id="1.20.120.160">
    <property type="entry name" value="HPT domain"/>
    <property type="match status" value="1"/>
</dbReference>
<evidence type="ECO:0000256" key="14">
    <source>
        <dbReference type="SAM" id="Coils"/>
    </source>
</evidence>
<dbReference type="PROSITE" id="PS50110">
    <property type="entry name" value="RESPONSE_REGULATORY"/>
    <property type="match status" value="1"/>
</dbReference>
<dbReference type="SMART" id="SM00387">
    <property type="entry name" value="HATPase_c"/>
    <property type="match status" value="1"/>
</dbReference>
<dbReference type="InterPro" id="IPR005467">
    <property type="entry name" value="His_kinase_dom"/>
</dbReference>
<evidence type="ECO:0000256" key="10">
    <source>
        <dbReference type="ARBA" id="ARBA00023012"/>
    </source>
</evidence>
<evidence type="ECO:0000256" key="4">
    <source>
        <dbReference type="ARBA" id="ARBA00022475"/>
    </source>
</evidence>
<comment type="subcellular location">
    <subcellularLocation>
        <location evidence="2">Cell membrane</location>
        <topology evidence="2">Multi-pass membrane protein</topology>
    </subcellularLocation>
</comment>
<proteinExistence type="predicted"/>
<feature type="coiled-coil region" evidence="14">
    <location>
        <begin position="369"/>
        <end position="396"/>
    </location>
</feature>
<evidence type="ECO:0000256" key="12">
    <source>
        <dbReference type="PROSITE-ProRule" id="PRU00110"/>
    </source>
</evidence>
<dbReference type="PROSITE" id="PS50894">
    <property type="entry name" value="HPT"/>
    <property type="match status" value="1"/>
</dbReference>
<evidence type="ECO:0000256" key="11">
    <source>
        <dbReference type="ARBA" id="ARBA00023136"/>
    </source>
</evidence>
<dbReference type="InterPro" id="IPR035965">
    <property type="entry name" value="PAS-like_dom_sf"/>
</dbReference>
<comment type="catalytic activity">
    <reaction evidence="1">
        <text>ATP + protein L-histidine = ADP + protein N-phospho-L-histidine.</text>
        <dbReference type="EC" id="2.7.13.3"/>
    </reaction>
</comment>
<dbReference type="InterPro" id="IPR013656">
    <property type="entry name" value="PAS_4"/>
</dbReference>
<name>A0ABX7G3U0_9GAMM</name>
<evidence type="ECO:0000259" key="17">
    <source>
        <dbReference type="PROSITE" id="PS50110"/>
    </source>
</evidence>
<dbReference type="Gene3D" id="1.10.287.130">
    <property type="match status" value="1"/>
</dbReference>
<dbReference type="Gene3D" id="3.30.450.20">
    <property type="entry name" value="PAS domain"/>
    <property type="match status" value="1"/>
</dbReference>
<dbReference type="InterPro" id="IPR008207">
    <property type="entry name" value="Sig_transdc_His_kin_Hpt_dom"/>
</dbReference>
<dbReference type="InterPro" id="IPR003594">
    <property type="entry name" value="HATPase_dom"/>
</dbReference>
<dbReference type="Pfam" id="PF02518">
    <property type="entry name" value="HATPase_c"/>
    <property type="match status" value="1"/>
</dbReference>
<dbReference type="SUPFAM" id="SSF47384">
    <property type="entry name" value="Homodimeric domain of signal transducing histidine kinase"/>
    <property type="match status" value="1"/>
</dbReference>
<evidence type="ECO:0000256" key="5">
    <source>
        <dbReference type="ARBA" id="ARBA00022553"/>
    </source>
</evidence>
<keyword evidence="6 15" id="KW-0812">Transmembrane</keyword>
<reference evidence="19 20" key="1">
    <citation type="journal article" date="2012" name="Antonie Van Leeuwenhoek">
        <title>Shewanella litorisediminis sp. nov., a gammaproteobacterium isolated from a tidal flat sediment.</title>
        <authorList>
            <person name="Lee M.H."/>
            <person name="Yoon J.H."/>
        </authorList>
    </citation>
    <scope>NUCLEOTIDE SEQUENCE [LARGE SCALE GENOMIC DNA]</scope>
    <source>
        <strain evidence="19 20">SMK1-12</strain>
    </source>
</reference>
<dbReference type="Proteomes" id="UP000596252">
    <property type="component" value="Chromosome"/>
</dbReference>
<dbReference type="PANTHER" id="PTHR45339">
    <property type="entry name" value="HYBRID SIGNAL TRANSDUCTION HISTIDINE KINASE J"/>
    <property type="match status" value="1"/>
</dbReference>
<dbReference type="PRINTS" id="PR00344">
    <property type="entry name" value="BCTRLSENSOR"/>
</dbReference>
<dbReference type="SUPFAM" id="SSF55785">
    <property type="entry name" value="PYP-like sensor domain (PAS domain)"/>
    <property type="match status" value="1"/>
</dbReference>
<dbReference type="InterPro" id="IPR036097">
    <property type="entry name" value="HisK_dim/P_sf"/>
</dbReference>
<keyword evidence="8" id="KW-0067">ATP-binding</keyword>
<dbReference type="Gene3D" id="3.30.565.10">
    <property type="entry name" value="Histidine kinase-like ATPase, C-terminal domain"/>
    <property type="match status" value="1"/>
</dbReference>
<evidence type="ECO:0000256" key="7">
    <source>
        <dbReference type="ARBA" id="ARBA00022741"/>
    </source>
</evidence>
<evidence type="ECO:0000256" key="2">
    <source>
        <dbReference type="ARBA" id="ARBA00004651"/>
    </source>
</evidence>
<accession>A0ABX7G3U0</accession>
<dbReference type="InterPro" id="IPR011006">
    <property type="entry name" value="CheY-like_superfamily"/>
</dbReference>
<dbReference type="Pfam" id="PF08448">
    <property type="entry name" value="PAS_4"/>
    <property type="match status" value="1"/>
</dbReference>
<dbReference type="SMART" id="SM00388">
    <property type="entry name" value="HisKA"/>
    <property type="match status" value="1"/>
</dbReference>
<dbReference type="RefSeq" id="WP_203325586.1">
    <property type="nucleotide sequence ID" value="NZ_CP069213.1"/>
</dbReference>
<evidence type="ECO:0000259" key="16">
    <source>
        <dbReference type="PROSITE" id="PS50109"/>
    </source>
</evidence>
<feature type="domain" description="Histidine kinase" evidence="16">
    <location>
        <begin position="403"/>
        <end position="624"/>
    </location>
</feature>
<dbReference type="Pfam" id="PF01627">
    <property type="entry name" value="Hpt"/>
    <property type="match status" value="1"/>
</dbReference>
<organism evidence="19 20">
    <name type="scientific">Shewanella litorisediminis</name>
    <dbReference type="NCBI Taxonomy" id="1173586"/>
    <lineage>
        <taxon>Bacteria</taxon>
        <taxon>Pseudomonadati</taxon>
        <taxon>Pseudomonadota</taxon>
        <taxon>Gammaproteobacteria</taxon>
        <taxon>Alteromonadales</taxon>
        <taxon>Shewanellaceae</taxon>
        <taxon>Shewanella</taxon>
    </lineage>
</organism>
<feature type="modified residue" description="Phosphohistidine" evidence="12">
    <location>
        <position position="965"/>
    </location>
</feature>
<dbReference type="InterPro" id="IPR036641">
    <property type="entry name" value="HPT_dom_sf"/>
</dbReference>
<feature type="domain" description="Response regulatory" evidence="17">
    <location>
        <begin position="774"/>
        <end position="894"/>
    </location>
</feature>
<dbReference type="EC" id="2.7.13.3" evidence="3"/>
<dbReference type="Gene3D" id="3.40.50.2300">
    <property type="match status" value="1"/>
</dbReference>
<evidence type="ECO:0000256" key="9">
    <source>
        <dbReference type="ARBA" id="ARBA00022989"/>
    </source>
</evidence>
<dbReference type="CDD" id="cd00082">
    <property type="entry name" value="HisKA"/>
    <property type="match status" value="1"/>
</dbReference>
<keyword evidence="20" id="KW-1185">Reference proteome</keyword>
<evidence type="ECO:0000259" key="18">
    <source>
        <dbReference type="PROSITE" id="PS50894"/>
    </source>
</evidence>
<sequence>MKWFGGGKSLGYKLNTATALLAVAVCVLVGLYYKSDVRERIREVARHEMADLVNSLNLALETKANRNDVQRVIGALSTKESIRRLSLIEGEKITADNHAEYIGRTVAESFGSQVQQLISNTRTKSSDDPFLEKDGVIHQTALLYLISPERQRLRPFVLYVAYDPAALELAAEKGFMEFILIQSLGFLLLIIINTLVQQRVVLGPINAIRRQIEADPQAELALKSDDELGLLIESYNASIRQRIEQARELEDSRRYIDTVINVIPVQLAYVDSALCYRFINRRYLVWLGKSEPEVLGHLVTDVLPPAVEELIMPYQLKALKGELQVFDAEVEAKYFQATYVPDVTTDAEVVGFFACVEDLTPIKANERKIESYALELEHKNADLVEAREKAEAASRIKADFLACMSHEIRTPMNGVLGILSLLEKTELSIQQKHYLDVASTSAESLLTLLNDILDFSKIESGKFEIDEVPFDLVQLLDDFIQPFAIRAESKGLKLLMDISGVHLRWVRGDPGRIRQILVNLVGNAIKFTEVGWIAVRVQASEDTANGVSLMVSIEDTGIGISKDKQELLFTPFTQADSTTTRHFGGTGLGLSIAKRLCELMDGDIRVISAEDAGSTFKFHLRLKSEAASGTEWPPTLNCRAPLLAGELGAAERMLFELLDSWQLRPELLDANTRLEQAPALATADWLIYSVPEHLVSITDELQKMSALATEKGLKFLAIISHRQQVGLAPAILSSCHYLCRPMEALKLVDILSDRDGNEVVLPDDTQSQINETAQILLVEDNKVNQMVALGMLRNLGLQHVEVATNGLQALAALQNRQYDLILMDCLMPEMDGYQATQAIRKGEAGQKFKDIKIVAMTANAMKGDRETCLEAGMNDYIAKPLHQAEVARVLERYIPLDRSCCAPCNPLSADTILFDRHCAIELMSGDSELLGDILKVFAEEMAVYLEAFESAMGRKDFAAVRTAVHAIKGAAGNLCMSPLAGVAKDMEMAARSLDWPYLEAHQAEFIDVLQRTLEQSQCPTT</sequence>
<dbReference type="Pfam" id="PF00072">
    <property type="entry name" value="Response_reg"/>
    <property type="match status" value="1"/>
</dbReference>